<dbReference type="VEuPathDB" id="VectorBase:LDEU011442"/>
<evidence type="ECO:0000256" key="1">
    <source>
        <dbReference type="ARBA" id="ARBA00022448"/>
    </source>
</evidence>
<dbReference type="GO" id="GO:0030127">
    <property type="term" value="C:COPII vesicle coat"/>
    <property type="evidence" value="ECO:0007669"/>
    <property type="project" value="TreeGrafter"/>
</dbReference>
<dbReference type="OrthoDB" id="6491109at2759"/>
<evidence type="ECO:0000313" key="5">
    <source>
        <dbReference type="Proteomes" id="UP000288716"/>
    </source>
</evidence>
<keyword evidence="2" id="KW-0853">WD repeat</keyword>
<evidence type="ECO:0000256" key="3">
    <source>
        <dbReference type="ARBA" id="ARBA00022737"/>
    </source>
</evidence>
<evidence type="ECO:0000256" key="2">
    <source>
        <dbReference type="ARBA" id="ARBA00022574"/>
    </source>
</evidence>
<comment type="caution">
    <text evidence="4">The sequence shown here is derived from an EMBL/GenBank/DDBJ whole genome shotgun (WGS) entry which is preliminary data.</text>
</comment>
<proteinExistence type="predicted"/>
<dbReference type="GO" id="GO:0007029">
    <property type="term" value="P:endoplasmic reticulum organization"/>
    <property type="evidence" value="ECO:0007669"/>
    <property type="project" value="TreeGrafter"/>
</dbReference>
<dbReference type="PANTHER" id="PTHR13923">
    <property type="entry name" value="SEC31-RELATED PROTEIN"/>
    <property type="match status" value="1"/>
</dbReference>
<dbReference type="EMBL" id="NCKV01016592">
    <property type="protein sequence ID" value="RWS20598.1"/>
    <property type="molecule type" value="Genomic_DNA"/>
</dbReference>
<dbReference type="AlphaFoldDB" id="A0A443RZ98"/>
<dbReference type="Proteomes" id="UP000288716">
    <property type="component" value="Unassembled WGS sequence"/>
</dbReference>
<keyword evidence="5" id="KW-1185">Reference proteome</keyword>
<keyword evidence="3" id="KW-0677">Repeat</keyword>
<organism evidence="4 5">
    <name type="scientific">Leptotrombidium deliense</name>
    <dbReference type="NCBI Taxonomy" id="299467"/>
    <lineage>
        <taxon>Eukaryota</taxon>
        <taxon>Metazoa</taxon>
        <taxon>Ecdysozoa</taxon>
        <taxon>Arthropoda</taxon>
        <taxon>Chelicerata</taxon>
        <taxon>Arachnida</taxon>
        <taxon>Acari</taxon>
        <taxon>Acariformes</taxon>
        <taxon>Trombidiformes</taxon>
        <taxon>Prostigmata</taxon>
        <taxon>Anystina</taxon>
        <taxon>Parasitengona</taxon>
        <taxon>Trombiculoidea</taxon>
        <taxon>Trombiculidae</taxon>
        <taxon>Leptotrombidium</taxon>
    </lineage>
</organism>
<evidence type="ECO:0000313" key="4">
    <source>
        <dbReference type="EMBL" id="RWS20598.1"/>
    </source>
</evidence>
<protein>
    <submittedName>
        <fullName evidence="4">Protein transport protein Sec31A-like protein</fullName>
    </submittedName>
</protein>
<reference evidence="4 5" key="1">
    <citation type="journal article" date="2018" name="Gigascience">
        <title>Genomes of trombidid mites reveal novel predicted allergens and laterally-transferred genes associated with secondary metabolism.</title>
        <authorList>
            <person name="Dong X."/>
            <person name="Chaisiri K."/>
            <person name="Xia D."/>
            <person name="Armstrong S.D."/>
            <person name="Fang Y."/>
            <person name="Donnelly M.J."/>
            <person name="Kadowaki T."/>
            <person name="McGarry J.W."/>
            <person name="Darby A.C."/>
            <person name="Makepeace B.L."/>
        </authorList>
    </citation>
    <scope>NUCLEOTIDE SEQUENCE [LARGE SCALE GENOMIC DNA]</scope>
    <source>
        <strain evidence="4">UoL-UT</strain>
    </source>
</reference>
<dbReference type="InterPro" id="IPR040251">
    <property type="entry name" value="SEC31-like"/>
</dbReference>
<gene>
    <name evidence="4" type="ORF">B4U80_00780</name>
</gene>
<dbReference type="GO" id="GO:0070971">
    <property type="term" value="C:endoplasmic reticulum exit site"/>
    <property type="evidence" value="ECO:0007669"/>
    <property type="project" value="TreeGrafter"/>
</dbReference>
<keyword evidence="1" id="KW-0813">Transport</keyword>
<dbReference type="STRING" id="299467.A0A443RZ98"/>
<accession>A0A443RZ98</accession>
<dbReference type="GO" id="GO:0005198">
    <property type="term" value="F:structural molecule activity"/>
    <property type="evidence" value="ECO:0007669"/>
    <property type="project" value="TreeGrafter"/>
</dbReference>
<dbReference type="Gene3D" id="1.20.940.10">
    <property type="entry name" value="Functional domain of the splicing factor Prp18"/>
    <property type="match status" value="1"/>
</dbReference>
<dbReference type="PANTHER" id="PTHR13923:SF11">
    <property type="entry name" value="SECRETORY 31, ISOFORM D"/>
    <property type="match status" value="1"/>
</dbReference>
<name>A0A443RZ98_9ACAR</name>
<sequence length="90" mass="10102">MQAQLSMNMRRKLEDIRCKMENLRLKLSKEGQLSSLTMNGLKDIISAINAGDYNRATSLHTHLVATTTFGETADFLPAIKVLVHLAHQHL</sequence>
<dbReference type="GO" id="GO:0090110">
    <property type="term" value="P:COPII-coated vesicle cargo loading"/>
    <property type="evidence" value="ECO:0007669"/>
    <property type="project" value="TreeGrafter"/>
</dbReference>